<evidence type="ECO:0000259" key="4">
    <source>
        <dbReference type="Pfam" id="PF13472"/>
    </source>
</evidence>
<dbReference type="InterPro" id="IPR013830">
    <property type="entry name" value="SGNH_hydro"/>
</dbReference>
<dbReference type="InterPro" id="IPR036514">
    <property type="entry name" value="SGNH_hydro_sf"/>
</dbReference>
<dbReference type="Gene3D" id="3.40.50.1110">
    <property type="entry name" value="SGNH hydrolase"/>
    <property type="match status" value="1"/>
</dbReference>
<evidence type="ECO:0000256" key="3">
    <source>
        <dbReference type="SAM" id="SignalP"/>
    </source>
</evidence>
<dbReference type="Pfam" id="PF13472">
    <property type="entry name" value="Lipase_GDSL_2"/>
    <property type="match status" value="1"/>
</dbReference>
<proteinExistence type="predicted"/>
<dbReference type="SUPFAM" id="SSF52266">
    <property type="entry name" value="SGNH hydrolase"/>
    <property type="match status" value="1"/>
</dbReference>
<feature type="active site" evidence="1">
    <location>
        <position position="292"/>
    </location>
</feature>
<feature type="domain" description="SGNH hydrolase-type esterase" evidence="4">
    <location>
        <begin position="47"/>
        <end position="299"/>
    </location>
</feature>
<dbReference type="GO" id="GO:0006629">
    <property type="term" value="P:lipid metabolic process"/>
    <property type="evidence" value="ECO:0007669"/>
    <property type="project" value="TreeGrafter"/>
</dbReference>
<feature type="signal peptide" evidence="3">
    <location>
        <begin position="1"/>
        <end position="32"/>
    </location>
</feature>
<feature type="chain" id="PRO_5032822066" evidence="3">
    <location>
        <begin position="33"/>
        <end position="311"/>
    </location>
</feature>
<reference evidence="5 6" key="1">
    <citation type="submission" date="2020-04" db="EMBL/GenBank/DDBJ databases">
        <title>MicrobeNet Type strains.</title>
        <authorList>
            <person name="Nicholson A.C."/>
        </authorList>
    </citation>
    <scope>NUCLEOTIDE SEQUENCE [LARGE SCALE GENOMIC DNA]</scope>
    <source>
        <strain evidence="5 6">JCM 3332</strain>
    </source>
</reference>
<evidence type="ECO:0000256" key="2">
    <source>
        <dbReference type="PIRSR" id="PIRSR637460-2"/>
    </source>
</evidence>
<organism evidence="5 6">
    <name type="scientific">Nocardia flavorosea</name>
    <dbReference type="NCBI Taxonomy" id="53429"/>
    <lineage>
        <taxon>Bacteria</taxon>
        <taxon>Bacillati</taxon>
        <taxon>Actinomycetota</taxon>
        <taxon>Actinomycetes</taxon>
        <taxon>Mycobacteriales</taxon>
        <taxon>Nocardiaceae</taxon>
        <taxon>Nocardia</taxon>
    </lineage>
</organism>
<evidence type="ECO:0000313" key="6">
    <source>
        <dbReference type="Proteomes" id="UP000570678"/>
    </source>
</evidence>
<gene>
    <name evidence="5" type="ORF">HGA15_27755</name>
</gene>
<evidence type="ECO:0000313" key="5">
    <source>
        <dbReference type="EMBL" id="NKY59874.1"/>
    </source>
</evidence>
<dbReference type="AlphaFoldDB" id="A0A846YQS7"/>
<keyword evidence="5" id="KW-0378">Hydrolase</keyword>
<feature type="disulfide bond" evidence="2">
    <location>
        <begin position="218"/>
        <end position="270"/>
    </location>
</feature>
<accession>A0A846YQS7</accession>
<dbReference type="PANTHER" id="PTHR37981:SF1">
    <property type="entry name" value="SGNH HYDROLASE-TYPE ESTERASE DOMAIN-CONTAINING PROTEIN"/>
    <property type="match status" value="1"/>
</dbReference>
<keyword evidence="2" id="KW-1015">Disulfide bond</keyword>
<name>A0A846YQS7_9NOCA</name>
<keyword evidence="3" id="KW-0732">Signal</keyword>
<protein>
    <submittedName>
        <fullName evidence="5">SGNH/GDSL hydrolase family protein</fullName>
    </submittedName>
</protein>
<keyword evidence="6" id="KW-1185">Reference proteome</keyword>
<dbReference type="EMBL" id="JAAXOT010000018">
    <property type="protein sequence ID" value="NKY59874.1"/>
    <property type="molecule type" value="Genomic_DNA"/>
</dbReference>
<dbReference type="RefSeq" id="WP_062976805.1">
    <property type="nucleotide sequence ID" value="NZ_JAAXOT010000018.1"/>
</dbReference>
<evidence type="ECO:0000256" key="1">
    <source>
        <dbReference type="PIRSR" id="PIRSR637460-1"/>
    </source>
</evidence>
<feature type="disulfide bond" evidence="2">
    <location>
        <begin position="66"/>
        <end position="94"/>
    </location>
</feature>
<dbReference type="CDD" id="cd01823">
    <property type="entry name" value="SEST_like"/>
    <property type="match status" value="1"/>
</dbReference>
<feature type="active site" description="Nucleophile" evidence="1">
    <location>
        <position position="51"/>
    </location>
</feature>
<dbReference type="InterPro" id="IPR037460">
    <property type="entry name" value="SEST-like"/>
</dbReference>
<comment type="caution">
    <text evidence="5">The sequence shown here is derived from an EMBL/GenBank/DDBJ whole genome shotgun (WGS) entry which is preliminary data.</text>
</comment>
<dbReference type="GO" id="GO:0016788">
    <property type="term" value="F:hydrolase activity, acting on ester bonds"/>
    <property type="evidence" value="ECO:0007669"/>
    <property type="project" value="InterPro"/>
</dbReference>
<dbReference type="PANTHER" id="PTHR37981">
    <property type="entry name" value="LIPASE 2"/>
    <property type="match status" value="1"/>
</dbReference>
<sequence length="311" mass="33540">MLRKFFRWRGAMAGAVVAAALTVTTMYAPAAAAPVENTRPAGKSLVVLGDSFTANYPKLFSGTKECLHAATSWPTRLSEQMGVAGTPEFVDASCSGSTISSGQGWWLVHEVAEAAKQQAFGPETEVIAIQTGMNDVWSKTNSASLITSLQSCVFNFVDGCGLEAAEQGRFTEYRNVTGRLYAEGIREVVTYMRYYAPNARIMLVGYPELFPAGQEHVCVNVLGAGQVVQPRGRAVTEYLDRLDNAQREAAELLELEFVDIRSVTAGHGLCSDEPWLNGFFDPAADVAGMPFHPSAHGDAVTAAAVYEAIRR</sequence>
<dbReference type="Proteomes" id="UP000570678">
    <property type="component" value="Unassembled WGS sequence"/>
</dbReference>